<dbReference type="Gene3D" id="6.10.250.3410">
    <property type="entry name" value="DBF zinc finger"/>
    <property type="match status" value="1"/>
</dbReference>
<dbReference type="InterPro" id="IPR051590">
    <property type="entry name" value="Replication_Regulatory_Kinase"/>
</dbReference>
<dbReference type="Gene3D" id="3.40.50.10190">
    <property type="entry name" value="BRCT domain"/>
    <property type="match status" value="2"/>
</dbReference>
<dbReference type="CDD" id="cd00027">
    <property type="entry name" value="BRCT"/>
    <property type="match status" value="1"/>
</dbReference>
<dbReference type="InterPro" id="IPR006572">
    <property type="entry name" value="Znf_DBF"/>
</dbReference>
<dbReference type="InterPro" id="IPR013939">
    <property type="entry name" value="Regulatory_Dfp1/Him1"/>
</dbReference>
<dbReference type="AlphaFoldDB" id="A0A6G1G6B4"/>
<feature type="domain" description="DBF4-type" evidence="6">
    <location>
        <begin position="620"/>
        <end position="669"/>
    </location>
</feature>
<evidence type="ECO:0000313" key="9">
    <source>
        <dbReference type="RefSeq" id="XP_033535051.1"/>
    </source>
</evidence>
<feature type="compositionally biased region" description="Polar residues" evidence="5">
    <location>
        <begin position="205"/>
        <end position="215"/>
    </location>
</feature>
<dbReference type="PANTHER" id="PTHR15375">
    <property type="entry name" value="ACTIVATOR OF S-PHASE KINASE-RELATED"/>
    <property type="match status" value="1"/>
</dbReference>
<dbReference type="GO" id="GO:0003676">
    <property type="term" value="F:nucleic acid binding"/>
    <property type="evidence" value="ECO:0007669"/>
    <property type="project" value="InterPro"/>
</dbReference>
<dbReference type="SUPFAM" id="SSF52113">
    <property type="entry name" value="BRCT domain"/>
    <property type="match status" value="1"/>
</dbReference>
<evidence type="ECO:0000259" key="6">
    <source>
        <dbReference type="PROSITE" id="PS51265"/>
    </source>
</evidence>
<dbReference type="EMBL" id="ML975155">
    <property type="protein sequence ID" value="KAF1813420.1"/>
    <property type="molecule type" value="Genomic_DNA"/>
</dbReference>
<evidence type="ECO:0000313" key="7">
    <source>
        <dbReference type="EMBL" id="KAF1813420.1"/>
    </source>
</evidence>
<feature type="compositionally biased region" description="Basic and acidic residues" evidence="5">
    <location>
        <begin position="421"/>
        <end position="439"/>
    </location>
</feature>
<reference evidence="7 9" key="1">
    <citation type="submission" date="2020-01" db="EMBL/GenBank/DDBJ databases">
        <authorList>
            <consortium name="DOE Joint Genome Institute"/>
            <person name="Haridas S."/>
            <person name="Albert R."/>
            <person name="Binder M."/>
            <person name="Bloem J."/>
            <person name="Labutti K."/>
            <person name="Salamov A."/>
            <person name="Andreopoulos B."/>
            <person name="Baker S.E."/>
            <person name="Barry K."/>
            <person name="Bills G."/>
            <person name="Bluhm B.H."/>
            <person name="Cannon C."/>
            <person name="Castanera R."/>
            <person name="Culley D.E."/>
            <person name="Daum C."/>
            <person name="Ezra D."/>
            <person name="Gonzalez J.B."/>
            <person name="Henrissat B."/>
            <person name="Kuo A."/>
            <person name="Liang C."/>
            <person name="Lipzen A."/>
            <person name="Lutzoni F."/>
            <person name="Magnuson J."/>
            <person name="Mondo S."/>
            <person name="Nolan M."/>
            <person name="Ohm R."/>
            <person name="Pangilinan J."/>
            <person name="Park H.-J."/>
            <person name="Ramirez L."/>
            <person name="Alfaro M."/>
            <person name="Sun H."/>
            <person name="Tritt A."/>
            <person name="Yoshinaga Y."/>
            <person name="Zwiers L.-H."/>
            <person name="Turgeon B.G."/>
            <person name="Goodwin S.B."/>
            <person name="Spatafora J.W."/>
            <person name="Crous P.W."/>
            <person name="Grigoriev I.V."/>
        </authorList>
    </citation>
    <scope>NUCLEOTIDE SEQUENCE</scope>
    <source>
        <strain evidence="7 9">CBS 781.70</strain>
    </source>
</reference>
<evidence type="ECO:0000256" key="1">
    <source>
        <dbReference type="ARBA" id="ARBA00022723"/>
    </source>
</evidence>
<keyword evidence="3" id="KW-0862">Zinc</keyword>
<dbReference type="InterPro" id="IPR036420">
    <property type="entry name" value="BRCT_dom_sf"/>
</dbReference>
<keyword evidence="8" id="KW-1185">Reference proteome</keyword>
<dbReference type="Pfam" id="PF07535">
    <property type="entry name" value="zf-DBF"/>
    <property type="match status" value="1"/>
</dbReference>
<dbReference type="GO" id="GO:0010571">
    <property type="term" value="P:positive regulation of nuclear cell cycle DNA replication"/>
    <property type="evidence" value="ECO:0007669"/>
    <property type="project" value="TreeGrafter"/>
</dbReference>
<feature type="compositionally biased region" description="Low complexity" evidence="5">
    <location>
        <begin position="188"/>
        <end position="199"/>
    </location>
</feature>
<dbReference type="GeneID" id="54422396"/>
<dbReference type="GO" id="GO:0043539">
    <property type="term" value="F:protein serine/threonine kinase activator activity"/>
    <property type="evidence" value="ECO:0007669"/>
    <property type="project" value="TreeGrafter"/>
</dbReference>
<sequence>MAAIDSFHSSHQPSITMANRRVPLAQVPNAVNSPLRHNTLSTTAPKRSRSQAVDAKESFFGQQPPAKKQIIEVTDPEARRGALPRRTNASQPTELQLKFEAVRDAKASARNKPTQQPVDSNLEHIRTWQRHYKRAFPQYTFYFDNVPDDVKPKISKQLRVLGAREEKFFSKSITHVVTTRPIPPEYKSSSSANGRPPSSHGKDQSMANGQPQTINPSLLERTQGEKSQKGKFNFDAPMTRAAHATAQSLFQDVETRKQYGHSADILHKAREMGMKIWALEKLQRMMTTMFETDTGEQPNLPVLDRAGKDANLQQLLQKEKITGPANVSLASQEMVTFSGYYIYVHDQDEKTKPIMIRDYQKPDDGPGNWPQLHASSAGRCPFIEDPDRHARKYARERQASPRRKPVSFAPTAAKTRSAIPRARDDRSRSRLADPERRPLAENNSTNVVRYDSTLAGHTEKSPAKPSDPSMAPPKKGTVDGIAPLFGSAQLKMRMPPRVVGGEPVASGIQPSHITSAIRSQMISSTAAGTGVRAGTSREVHQLQRKVLERNSVASGSGSVPSSYLNDVRAAINTGLRDAPPRAAKLKAQETLGYIHEDMTPSEERTRKLKKTVIRKRKAEKEAKPGYCENCREKFADFDQHCLSRKHRKFASTIENWTELDDLLSQLERPVRGEMMVCD</sequence>
<dbReference type="Proteomes" id="UP000504638">
    <property type="component" value="Unplaced"/>
</dbReference>
<dbReference type="InterPro" id="IPR038545">
    <property type="entry name" value="Znf_DBF_sf"/>
</dbReference>
<feature type="region of interest" description="Disordered" evidence="5">
    <location>
        <begin position="27"/>
        <end position="52"/>
    </location>
</feature>
<proteinExistence type="predicted"/>
<dbReference type="OrthoDB" id="21380at2759"/>
<gene>
    <name evidence="7 9" type="ORF">P152DRAFT_481509</name>
</gene>
<dbReference type="FunFam" id="6.10.250.3410:FF:000001">
    <property type="entry name" value="Protein DBF4 homolog A"/>
    <property type="match status" value="1"/>
</dbReference>
<feature type="region of interest" description="Disordered" evidence="5">
    <location>
        <begin position="358"/>
        <end position="480"/>
    </location>
</feature>
<reference evidence="9" key="2">
    <citation type="submission" date="2020-04" db="EMBL/GenBank/DDBJ databases">
        <authorList>
            <consortium name="NCBI Genome Project"/>
        </authorList>
    </citation>
    <scope>NUCLEOTIDE SEQUENCE</scope>
    <source>
        <strain evidence="9">CBS 781.70</strain>
    </source>
</reference>
<protein>
    <recommendedName>
        <fullName evidence="6">DBF4-type domain-containing protein</fullName>
    </recommendedName>
</protein>
<reference evidence="9" key="3">
    <citation type="submission" date="2025-04" db="UniProtKB">
        <authorList>
            <consortium name="RefSeq"/>
        </authorList>
    </citation>
    <scope>IDENTIFICATION</scope>
    <source>
        <strain evidence="9">CBS 781.70</strain>
    </source>
</reference>
<feature type="compositionally biased region" description="Basic and acidic residues" evidence="5">
    <location>
        <begin position="385"/>
        <end position="399"/>
    </location>
</feature>
<dbReference type="PANTHER" id="PTHR15375:SF26">
    <property type="entry name" value="PROTEIN CHIFFON"/>
    <property type="match status" value="1"/>
</dbReference>
<dbReference type="SMART" id="SM00586">
    <property type="entry name" value="ZnF_DBF"/>
    <property type="match status" value="1"/>
</dbReference>
<dbReference type="GO" id="GO:0031431">
    <property type="term" value="C:Dbf4-dependent protein kinase complex"/>
    <property type="evidence" value="ECO:0007669"/>
    <property type="project" value="TreeGrafter"/>
</dbReference>
<dbReference type="GO" id="GO:0008270">
    <property type="term" value="F:zinc ion binding"/>
    <property type="evidence" value="ECO:0007669"/>
    <property type="project" value="UniProtKB-KW"/>
</dbReference>
<evidence type="ECO:0000256" key="2">
    <source>
        <dbReference type="ARBA" id="ARBA00022771"/>
    </source>
</evidence>
<evidence type="ECO:0000256" key="3">
    <source>
        <dbReference type="ARBA" id="ARBA00022833"/>
    </source>
</evidence>
<dbReference type="PROSITE" id="PS51265">
    <property type="entry name" value="ZF_DBF4"/>
    <property type="match status" value="1"/>
</dbReference>
<organism evidence="7">
    <name type="scientific">Eremomyces bilateralis CBS 781.70</name>
    <dbReference type="NCBI Taxonomy" id="1392243"/>
    <lineage>
        <taxon>Eukaryota</taxon>
        <taxon>Fungi</taxon>
        <taxon>Dikarya</taxon>
        <taxon>Ascomycota</taxon>
        <taxon>Pezizomycotina</taxon>
        <taxon>Dothideomycetes</taxon>
        <taxon>Dothideomycetes incertae sedis</taxon>
        <taxon>Eremomycetales</taxon>
        <taxon>Eremomycetaceae</taxon>
        <taxon>Eremomyces</taxon>
    </lineage>
</organism>
<evidence type="ECO:0000256" key="5">
    <source>
        <dbReference type="SAM" id="MobiDB-lite"/>
    </source>
</evidence>
<keyword evidence="1" id="KW-0479">Metal-binding</keyword>
<dbReference type="InterPro" id="IPR055116">
    <property type="entry name" value="DBF4_BRCT"/>
</dbReference>
<dbReference type="GO" id="GO:1901987">
    <property type="term" value="P:regulation of cell cycle phase transition"/>
    <property type="evidence" value="ECO:0007669"/>
    <property type="project" value="TreeGrafter"/>
</dbReference>
<evidence type="ECO:0000313" key="8">
    <source>
        <dbReference type="Proteomes" id="UP000504638"/>
    </source>
</evidence>
<feature type="region of interest" description="Disordered" evidence="5">
    <location>
        <begin position="180"/>
        <end position="215"/>
    </location>
</feature>
<name>A0A6G1G6B4_9PEZI</name>
<keyword evidence="2 4" id="KW-0863">Zinc-finger</keyword>
<evidence type="ECO:0000256" key="4">
    <source>
        <dbReference type="PROSITE-ProRule" id="PRU00600"/>
    </source>
</evidence>
<accession>A0A6G1G6B4</accession>
<dbReference type="RefSeq" id="XP_033535051.1">
    <property type="nucleotide sequence ID" value="XM_033681826.1"/>
</dbReference>
<dbReference type="Pfam" id="PF08630">
    <property type="entry name" value="Dfp1_Him1_M"/>
    <property type="match status" value="1"/>
</dbReference>
<dbReference type="Pfam" id="PF22437">
    <property type="entry name" value="DBF4_BRCT"/>
    <property type="match status" value="1"/>
</dbReference>
<feature type="compositionally biased region" description="Polar residues" evidence="5">
    <location>
        <begin position="29"/>
        <end position="45"/>
    </location>
</feature>